<dbReference type="Proteomes" id="UP000604473">
    <property type="component" value="Unassembled WGS sequence"/>
</dbReference>
<feature type="transmembrane region" description="Helical" evidence="8">
    <location>
        <begin position="364"/>
        <end position="385"/>
    </location>
</feature>
<evidence type="ECO:0000313" key="11">
    <source>
        <dbReference type="Proteomes" id="UP000604473"/>
    </source>
</evidence>
<keyword evidence="3 7" id="KW-0997">Cell inner membrane</keyword>
<feature type="transmembrane region" description="Helical" evidence="8">
    <location>
        <begin position="405"/>
        <end position="430"/>
    </location>
</feature>
<evidence type="ECO:0000256" key="8">
    <source>
        <dbReference type="SAM" id="Phobius"/>
    </source>
</evidence>
<dbReference type="PANTHER" id="PTHR33362:SF5">
    <property type="entry name" value="C4-DICARBOXYLATE TRAP TRANSPORTER LARGE PERMEASE PROTEIN DCTM"/>
    <property type="match status" value="1"/>
</dbReference>
<comment type="subcellular location">
    <subcellularLocation>
        <location evidence="1 7">Cell inner membrane</location>
        <topology evidence="1 7">Multi-pass membrane protein</topology>
    </subcellularLocation>
</comment>
<protein>
    <submittedName>
        <fullName evidence="10">TRAP transporter large permease</fullName>
    </submittedName>
</protein>
<dbReference type="PANTHER" id="PTHR33362">
    <property type="entry name" value="SIALIC ACID TRAP TRANSPORTER PERMEASE PROTEIN SIAT-RELATED"/>
    <property type="match status" value="1"/>
</dbReference>
<keyword evidence="2" id="KW-1003">Cell membrane</keyword>
<comment type="caution">
    <text evidence="10">The sequence shown here is derived from an EMBL/GenBank/DDBJ whole genome shotgun (WGS) entry which is preliminary data.</text>
</comment>
<evidence type="ECO:0000256" key="3">
    <source>
        <dbReference type="ARBA" id="ARBA00022519"/>
    </source>
</evidence>
<feature type="transmembrane region" description="Helical" evidence="8">
    <location>
        <begin position="280"/>
        <end position="303"/>
    </location>
</feature>
<gene>
    <name evidence="10" type="ORF">JMM60_11300</name>
</gene>
<dbReference type="Pfam" id="PF06808">
    <property type="entry name" value="DctM"/>
    <property type="match status" value="1"/>
</dbReference>
<dbReference type="InterPro" id="IPR010656">
    <property type="entry name" value="DctM"/>
</dbReference>
<evidence type="ECO:0000256" key="2">
    <source>
        <dbReference type="ARBA" id="ARBA00022475"/>
    </source>
</evidence>
<evidence type="ECO:0000256" key="5">
    <source>
        <dbReference type="ARBA" id="ARBA00022989"/>
    </source>
</evidence>
<keyword evidence="5 8" id="KW-1133">Transmembrane helix</keyword>
<comment type="function">
    <text evidence="7">Part of the tripartite ATP-independent periplasmic (TRAP) transport system.</text>
</comment>
<feature type="transmembrane region" description="Helical" evidence="8">
    <location>
        <begin position="6"/>
        <end position="39"/>
    </location>
</feature>
<name>A0ABS1RTH9_RHOSU</name>
<keyword evidence="6 8" id="KW-0472">Membrane</keyword>
<dbReference type="RefSeq" id="WP_202249324.1">
    <property type="nucleotide sequence ID" value="NZ_JAESJJ010000013.1"/>
</dbReference>
<feature type="transmembrane region" description="Helical" evidence="8">
    <location>
        <begin position="251"/>
        <end position="268"/>
    </location>
</feature>
<feature type="transmembrane region" description="Helical" evidence="8">
    <location>
        <begin position="98"/>
        <end position="123"/>
    </location>
</feature>
<reference evidence="10 11" key="1">
    <citation type="submission" date="2021-01" db="EMBL/GenBank/DDBJ databases">
        <title>Draft genomes of Rhodovulum sulfidophilum.</title>
        <authorList>
            <person name="Guzman M.S."/>
        </authorList>
    </citation>
    <scope>NUCLEOTIDE SEQUENCE [LARGE SCALE GENOMIC DNA]</scope>
    <source>
        <strain evidence="10 11">AB35</strain>
    </source>
</reference>
<sequence>MEWALILLTFFSALLLLMLTGINVFVAFLTVNLTATALLIGERGFGLFVNSVTDSVSNGGYATIPLFILMGEILFRSGSVDVLFDSVDRLVGRVRGRLYAVVIVIATIFGALSGTAVAVSAMLGRSAMPTMEARGYSPRLSATVILAGASLAPIIPPSLLAIIIGSLADVSIAGLLIAGIIPGIIISIMTGAYVTTSVMRNPELAPPQSDDDEKDRGSALGAVLRMMPFMFIIFMVMGMIMLGIATPGESAATGVVGSVLVAILYKRASAQMLISALASATRLSVMIMVIVASSTLFSQLVAFTGASRALVAWATDLGLSPMVMFFILMALPLVLCMFIDQIAFLLMAVPLYEPLVSALGYDPIWFWTIFLINLTVGGVTPPFGYTLFALSAAAPNISVGQVFRASYPVLVIFLLAMLLLTFVPGIVTWLPSVI</sequence>
<evidence type="ECO:0000256" key="4">
    <source>
        <dbReference type="ARBA" id="ARBA00022692"/>
    </source>
</evidence>
<keyword evidence="11" id="KW-1185">Reference proteome</keyword>
<feature type="transmembrane region" description="Helical" evidence="8">
    <location>
        <begin position="144"/>
        <end position="164"/>
    </location>
</feature>
<keyword evidence="4 8" id="KW-0812">Transmembrane</keyword>
<evidence type="ECO:0000256" key="6">
    <source>
        <dbReference type="ARBA" id="ARBA00023136"/>
    </source>
</evidence>
<evidence type="ECO:0000313" key="10">
    <source>
        <dbReference type="EMBL" id="MBL3609376.1"/>
    </source>
</evidence>
<dbReference type="InterPro" id="IPR004681">
    <property type="entry name" value="TRAP_DctM"/>
</dbReference>
<feature type="transmembrane region" description="Helical" evidence="8">
    <location>
        <begin position="60"/>
        <end position="78"/>
    </location>
</feature>
<accession>A0ABS1RTH9</accession>
<dbReference type="EMBL" id="JAESJJ010000013">
    <property type="protein sequence ID" value="MBL3609376.1"/>
    <property type="molecule type" value="Genomic_DNA"/>
</dbReference>
<feature type="transmembrane region" description="Helical" evidence="8">
    <location>
        <begin position="323"/>
        <end position="352"/>
    </location>
</feature>
<evidence type="ECO:0000256" key="7">
    <source>
        <dbReference type="RuleBase" id="RU369079"/>
    </source>
</evidence>
<proteinExistence type="predicted"/>
<feature type="domain" description="TRAP C4-dicarboxylate transport system permease DctM subunit" evidence="9">
    <location>
        <begin position="13"/>
        <end position="426"/>
    </location>
</feature>
<dbReference type="PIRSF" id="PIRSF006066">
    <property type="entry name" value="HI0050"/>
    <property type="match status" value="1"/>
</dbReference>
<evidence type="ECO:0000259" key="9">
    <source>
        <dbReference type="Pfam" id="PF06808"/>
    </source>
</evidence>
<organism evidence="10 11">
    <name type="scientific">Rhodovulum sulfidophilum</name>
    <name type="common">Rhodobacter sulfidophilus</name>
    <dbReference type="NCBI Taxonomy" id="35806"/>
    <lineage>
        <taxon>Bacteria</taxon>
        <taxon>Pseudomonadati</taxon>
        <taxon>Pseudomonadota</taxon>
        <taxon>Alphaproteobacteria</taxon>
        <taxon>Rhodobacterales</taxon>
        <taxon>Paracoccaceae</taxon>
        <taxon>Rhodovulum</taxon>
    </lineage>
</organism>
<feature type="transmembrane region" description="Helical" evidence="8">
    <location>
        <begin position="223"/>
        <end position="245"/>
    </location>
</feature>
<evidence type="ECO:0000256" key="1">
    <source>
        <dbReference type="ARBA" id="ARBA00004429"/>
    </source>
</evidence>
<keyword evidence="7" id="KW-0813">Transport</keyword>
<feature type="transmembrane region" description="Helical" evidence="8">
    <location>
        <begin position="170"/>
        <end position="194"/>
    </location>
</feature>